<keyword evidence="2" id="KW-0805">Transcription regulation</keyword>
<evidence type="ECO:0000256" key="4">
    <source>
        <dbReference type="ARBA" id="ARBA00023163"/>
    </source>
</evidence>
<dbReference type="GO" id="GO:0008270">
    <property type="term" value="F:zinc ion binding"/>
    <property type="evidence" value="ECO:0007669"/>
    <property type="project" value="InterPro"/>
</dbReference>
<dbReference type="CDD" id="cd00067">
    <property type="entry name" value="GAL4"/>
    <property type="match status" value="1"/>
</dbReference>
<protein>
    <submittedName>
        <fullName evidence="8">Fungal-specific transcription factor domain-containing protein</fullName>
    </submittedName>
</protein>
<comment type="subcellular location">
    <subcellularLocation>
        <location evidence="1">Nucleus</location>
    </subcellularLocation>
</comment>
<keyword evidence="9" id="KW-1185">Reference proteome</keyword>
<gene>
    <name evidence="8" type="ORF">BGW36DRAFT_424576</name>
</gene>
<dbReference type="GO" id="GO:0003677">
    <property type="term" value="F:DNA binding"/>
    <property type="evidence" value="ECO:0007669"/>
    <property type="project" value="UniProtKB-KW"/>
</dbReference>
<keyword evidence="4" id="KW-0804">Transcription</keyword>
<dbReference type="PANTHER" id="PTHR37534">
    <property type="entry name" value="TRANSCRIPTIONAL ACTIVATOR PROTEIN UGA3"/>
    <property type="match status" value="1"/>
</dbReference>
<dbReference type="AlphaFoldDB" id="A0AAD4L1A7"/>
<organism evidence="8 9">
    <name type="scientific">Talaromyces proteolyticus</name>
    <dbReference type="NCBI Taxonomy" id="1131652"/>
    <lineage>
        <taxon>Eukaryota</taxon>
        <taxon>Fungi</taxon>
        <taxon>Dikarya</taxon>
        <taxon>Ascomycota</taxon>
        <taxon>Pezizomycotina</taxon>
        <taxon>Eurotiomycetes</taxon>
        <taxon>Eurotiomycetidae</taxon>
        <taxon>Eurotiales</taxon>
        <taxon>Trichocomaceae</taxon>
        <taxon>Talaromyces</taxon>
        <taxon>Talaromyces sect. Bacilispori</taxon>
    </lineage>
</organism>
<dbReference type="PROSITE" id="PS50048">
    <property type="entry name" value="ZN2_CY6_FUNGAL_2"/>
    <property type="match status" value="1"/>
</dbReference>
<accession>A0AAD4L1A7</accession>
<evidence type="ECO:0000313" key="8">
    <source>
        <dbReference type="EMBL" id="KAH8702296.1"/>
    </source>
</evidence>
<sequence length="673" mass="75258">MAKGISTSPTHRRLSTGRAGHDCFACTKQRLQCDRQRPYCSQCLADCNQCPGYQVSLTWGVGIASRGKLRGQTCPVPQNNPSPSSENHGHIEGQLHGPNLSGLVRTANSFQWDNDQSNLSTESFSEQDIQSTSYFLESYTESEAETPVVGTLLPYSLGDIHPEHDHTRDLMFSDYSQGSCGNSERMTTDIKETWKNSSPLFSPNENHSLQHCPENAGMMPPLTTSISQTLIQTWPGSTPRVRYLVNYFSQRIASNLVQFDHIPNPFQSFILCMAYESEMLQRAIAAIAASHIQQQAEVDLASPTSSQSLKGELVPGEDARGPEDLMHRTRAVQCLNEQLADVRHRYKDDIVVAFLLLVLYHLCKTGVSNLQSQLSAARKLLELRQRGRADSSHVTYFCIQMFTWIDTLTSMINSRPGTFSNPYLAIACQGGGDWTLDNTTGCDGLLFQEIARLSQLRSFLNDEQYHTDFGGVLLEEARSRIESWDRISAGCNNLSSLSPGTCSPHSDTSSTTRNSNAIESKIVAISELFRHASLIYCQRILSPELPSSHYRVQNLVSRALEDMENIDWSSRVLWPLLIVGFECIYAEQQNIVRRKLRGILRLSGFAIHRQALYILQNIWDTLEMENLSVSADISSGGLDLYSDIHNNCIPRNGWTIWRALNDSKGPNQGCAIF</sequence>
<evidence type="ECO:0000256" key="3">
    <source>
        <dbReference type="ARBA" id="ARBA00023125"/>
    </source>
</evidence>
<name>A0AAD4L1A7_9EURO</name>
<feature type="domain" description="Zn(2)-C6 fungal-type" evidence="7">
    <location>
        <begin position="22"/>
        <end position="50"/>
    </location>
</feature>
<dbReference type="GO" id="GO:0005634">
    <property type="term" value="C:nucleus"/>
    <property type="evidence" value="ECO:0007669"/>
    <property type="project" value="UniProtKB-SubCell"/>
</dbReference>
<evidence type="ECO:0000256" key="6">
    <source>
        <dbReference type="SAM" id="MobiDB-lite"/>
    </source>
</evidence>
<evidence type="ECO:0000313" key="9">
    <source>
        <dbReference type="Proteomes" id="UP001201262"/>
    </source>
</evidence>
<comment type="caution">
    <text evidence="8">The sequence shown here is derived from an EMBL/GenBank/DDBJ whole genome shotgun (WGS) entry which is preliminary data.</text>
</comment>
<feature type="region of interest" description="Disordered" evidence="6">
    <location>
        <begin position="301"/>
        <end position="322"/>
    </location>
</feature>
<dbReference type="InterPro" id="IPR021858">
    <property type="entry name" value="Fun_TF"/>
</dbReference>
<keyword evidence="5" id="KW-0539">Nucleus</keyword>
<keyword evidence="3" id="KW-0238">DNA-binding</keyword>
<proteinExistence type="predicted"/>
<dbReference type="InterPro" id="IPR036864">
    <property type="entry name" value="Zn2-C6_fun-type_DNA-bd_sf"/>
</dbReference>
<dbReference type="GO" id="GO:0000981">
    <property type="term" value="F:DNA-binding transcription factor activity, RNA polymerase II-specific"/>
    <property type="evidence" value="ECO:0007669"/>
    <property type="project" value="InterPro"/>
</dbReference>
<evidence type="ECO:0000256" key="2">
    <source>
        <dbReference type="ARBA" id="ARBA00023015"/>
    </source>
</evidence>
<dbReference type="PANTHER" id="PTHR37534:SF46">
    <property type="entry name" value="ZN(II)2CYS6 TRANSCRIPTION FACTOR (EUROFUNG)"/>
    <property type="match status" value="1"/>
</dbReference>
<dbReference type="Proteomes" id="UP001201262">
    <property type="component" value="Unassembled WGS sequence"/>
</dbReference>
<dbReference type="GeneID" id="70250278"/>
<evidence type="ECO:0000256" key="1">
    <source>
        <dbReference type="ARBA" id="ARBA00004123"/>
    </source>
</evidence>
<dbReference type="RefSeq" id="XP_046075672.1">
    <property type="nucleotide sequence ID" value="XM_046219991.1"/>
</dbReference>
<dbReference type="Pfam" id="PF11951">
    <property type="entry name" value="Fungal_trans_2"/>
    <property type="match status" value="1"/>
</dbReference>
<dbReference type="EMBL" id="JAJTJA010000003">
    <property type="protein sequence ID" value="KAH8702296.1"/>
    <property type="molecule type" value="Genomic_DNA"/>
</dbReference>
<evidence type="ECO:0000259" key="7">
    <source>
        <dbReference type="PROSITE" id="PS50048"/>
    </source>
</evidence>
<evidence type="ECO:0000256" key="5">
    <source>
        <dbReference type="ARBA" id="ARBA00023242"/>
    </source>
</evidence>
<dbReference type="InterPro" id="IPR001138">
    <property type="entry name" value="Zn2Cys6_DnaBD"/>
</dbReference>
<reference evidence="8" key="1">
    <citation type="submission" date="2021-12" db="EMBL/GenBank/DDBJ databases">
        <title>Convergent genome expansion in fungi linked to evolution of root-endophyte symbiosis.</title>
        <authorList>
            <consortium name="DOE Joint Genome Institute"/>
            <person name="Ke Y.-H."/>
            <person name="Bonito G."/>
            <person name="Liao H.-L."/>
            <person name="Looney B."/>
            <person name="Rojas-Flechas A."/>
            <person name="Nash J."/>
            <person name="Hameed K."/>
            <person name="Schadt C."/>
            <person name="Martin F."/>
            <person name="Crous P.W."/>
            <person name="Miettinen O."/>
            <person name="Magnuson J.K."/>
            <person name="Labbe J."/>
            <person name="Jacobson D."/>
            <person name="Doktycz M.J."/>
            <person name="Veneault-Fourrey C."/>
            <person name="Kuo A."/>
            <person name="Mondo S."/>
            <person name="Calhoun S."/>
            <person name="Riley R."/>
            <person name="Ohm R."/>
            <person name="LaButti K."/>
            <person name="Andreopoulos B."/>
            <person name="Pangilinan J."/>
            <person name="Nolan M."/>
            <person name="Tritt A."/>
            <person name="Clum A."/>
            <person name="Lipzen A."/>
            <person name="Daum C."/>
            <person name="Barry K."/>
            <person name="Grigoriev I.V."/>
            <person name="Vilgalys R."/>
        </authorList>
    </citation>
    <scope>NUCLEOTIDE SEQUENCE</scope>
    <source>
        <strain evidence="8">PMI_201</strain>
    </source>
</reference>
<dbReference type="SUPFAM" id="SSF57701">
    <property type="entry name" value="Zn2/Cys6 DNA-binding domain"/>
    <property type="match status" value="1"/>
</dbReference>